<feature type="transmembrane region" description="Helical" evidence="2">
    <location>
        <begin position="350"/>
        <end position="371"/>
    </location>
</feature>
<protein>
    <recommendedName>
        <fullName evidence="5">Amastin surface glycoprotein</fullName>
    </recommendedName>
</protein>
<feature type="transmembrane region" description="Helical" evidence="2">
    <location>
        <begin position="164"/>
        <end position="190"/>
    </location>
</feature>
<dbReference type="AlphaFoldDB" id="A0A0N1I955"/>
<dbReference type="VEuPathDB" id="TriTrypDB:Lsey_0052_0240"/>
<evidence type="ECO:0000313" key="3">
    <source>
        <dbReference type="EMBL" id="KPI88401.1"/>
    </source>
</evidence>
<proteinExistence type="predicted"/>
<feature type="transmembrane region" description="Helical" evidence="2">
    <location>
        <begin position="324"/>
        <end position="344"/>
    </location>
</feature>
<accession>A0A0N1I955</accession>
<keyword evidence="4" id="KW-1185">Reference proteome</keyword>
<dbReference type="EMBL" id="LJSK01000052">
    <property type="protein sequence ID" value="KPI88401.1"/>
    <property type="molecule type" value="Genomic_DNA"/>
</dbReference>
<dbReference type="PANTHER" id="PTHR33297">
    <property type="entry name" value="AMASTIN-LIKE SURFACE PROTEIN-LIKE PROTEIN-RELATED"/>
    <property type="match status" value="1"/>
</dbReference>
<dbReference type="OMA" id="SCPISHW"/>
<comment type="caution">
    <text evidence="3">The sequence shown here is derived from an EMBL/GenBank/DDBJ whole genome shotgun (WGS) entry which is preliminary data.</text>
</comment>
<dbReference type="OrthoDB" id="270524at2759"/>
<feature type="transmembrane region" description="Helical" evidence="2">
    <location>
        <begin position="57"/>
        <end position="80"/>
    </location>
</feature>
<reference evidence="3 4" key="1">
    <citation type="journal article" date="2015" name="PLoS Pathog.">
        <title>Leptomonas seymouri: Adaptations to the Dixenous Life Cycle Analyzed by Genome Sequencing, Transcriptome Profiling and Co-infection with Leishmania donovani.</title>
        <authorList>
            <person name="Kraeva N."/>
            <person name="Butenko A."/>
            <person name="Hlavacova J."/>
            <person name="Kostygov A."/>
            <person name="Myskova J."/>
            <person name="Grybchuk D."/>
            <person name="Lestinova T."/>
            <person name="Votypka J."/>
            <person name="Volf P."/>
            <person name="Opperdoes F."/>
            <person name="Flegontov P."/>
            <person name="Lukes J."/>
            <person name="Yurchenko V."/>
        </authorList>
    </citation>
    <scope>NUCLEOTIDE SEQUENCE [LARGE SCALE GENOMIC DNA]</scope>
    <source>
        <strain evidence="3 4">ATCC 30220</strain>
    </source>
</reference>
<evidence type="ECO:0000256" key="1">
    <source>
        <dbReference type="SAM" id="MobiDB-lite"/>
    </source>
</evidence>
<evidence type="ECO:0008006" key="5">
    <source>
        <dbReference type="Google" id="ProtNLM"/>
    </source>
</evidence>
<keyword evidence="2" id="KW-1133">Transmembrane helix</keyword>
<dbReference type="PANTHER" id="PTHR33297:SF4">
    <property type="entry name" value="AMASTIN"/>
    <property type="match status" value="1"/>
</dbReference>
<feature type="region of interest" description="Disordered" evidence="1">
    <location>
        <begin position="1"/>
        <end position="43"/>
    </location>
</feature>
<name>A0A0N1I955_LEPSE</name>
<feature type="transmembrane region" description="Helical" evidence="2">
    <location>
        <begin position="211"/>
        <end position="234"/>
    </location>
</feature>
<dbReference type="Pfam" id="PF07344">
    <property type="entry name" value="Amastin"/>
    <property type="match status" value="2"/>
</dbReference>
<keyword evidence="2" id="KW-0812">Transmembrane</keyword>
<feature type="transmembrane region" description="Helical" evidence="2">
    <location>
        <begin position="131"/>
        <end position="152"/>
    </location>
</feature>
<keyword evidence="2" id="KW-0472">Membrane</keyword>
<evidence type="ECO:0000256" key="2">
    <source>
        <dbReference type="SAM" id="Phobius"/>
    </source>
</evidence>
<dbReference type="Proteomes" id="UP000038009">
    <property type="component" value="Unassembled WGS sequence"/>
</dbReference>
<organism evidence="3 4">
    <name type="scientific">Leptomonas seymouri</name>
    <dbReference type="NCBI Taxonomy" id="5684"/>
    <lineage>
        <taxon>Eukaryota</taxon>
        <taxon>Discoba</taxon>
        <taxon>Euglenozoa</taxon>
        <taxon>Kinetoplastea</taxon>
        <taxon>Metakinetoplastina</taxon>
        <taxon>Trypanosomatida</taxon>
        <taxon>Trypanosomatidae</taxon>
        <taxon>Leishmaniinae</taxon>
        <taxon>Leptomonas</taxon>
    </lineage>
</organism>
<feature type="transmembrane region" description="Helical" evidence="2">
    <location>
        <begin position="246"/>
        <end position="271"/>
    </location>
</feature>
<feature type="transmembrane region" description="Helical" evidence="2">
    <location>
        <begin position="391"/>
        <end position="421"/>
    </location>
</feature>
<dbReference type="InterPro" id="IPR009944">
    <property type="entry name" value="Amastin"/>
</dbReference>
<evidence type="ECO:0000313" key="4">
    <source>
        <dbReference type="Proteomes" id="UP000038009"/>
    </source>
</evidence>
<sequence length="444" mass="49632">MSNNVNHSKDDKGGTLPPINHNDSDREDTSSWTEKPVMSNKIPIAPPPPRDLLVGPFLFAVMSFISLVFIVVSIGIPWYIKKQYKPDGLHSHQHLFYLFKHVTKIEGSPDLVTYPSSLCDPVKRRVRVIEAFSIVSSVMAVVTFILSVVNAFKEHTKPNVVLRNVMLVFTACSMGSLTIEVSFNFNVYLWTFYGCGPASSYHSQLYEPATGFGLTVTAWVLTGLGGIIAANHLTIPLDARTVDNSIHAFTLLSLAALLFSVVSCPISHWFYKDGNTMMVKDVLLWRERVGNFNWNTTRPGGHYSIFVKEFGCASVQNYFRAAEVFSVLSILFTLCASVTGLLLWKSLAGSRLPALIFSHISVVMLAVQVALELKIYYGKWCREKYAYHEQFYVLTAGFALVTSAFCVMVLASVCITIAYYLTEKFFPALIPRKNVKQIAVEECR</sequence>
<gene>
    <name evidence="3" type="ORF">ABL78_2520</name>
</gene>